<dbReference type="OrthoDB" id="6235335at2759"/>
<accession>W6UJT0</accession>
<sequence>MTTRSLLDAMRSGAVPSLHQLQTTLQEAQSAVARDDHLALRPLLALPNGEGGGTIREVDFVNPSVEENLLHFAVRQLAGFCVHMLVNAPYKWDPRRRNVLGSTPLDLALGKHDAYLPVVWPLVMASSDVYEDSSANPTLTSLLLRPPTTTLSQSLIVKLCRKNFVDVDFTTSTIILLFELIHCTPNLLVEPWTTPEARRCPECLAIGDTEEAICLKDQNRIFDFPVRYACWLWHRYRATCEVPGQLSPSSLLTCCRVVIRRTIMKNLSINGSVMDYAKALKSLNVPSWMLAFLAFREMWPIVNPKHKLQFRQRQHEKPATEHLLQPAYDVYDLVV</sequence>
<comment type="caution">
    <text evidence="1">The sequence shown here is derived from an EMBL/GenBank/DDBJ whole genome shotgun (WGS) entry which is preliminary data.</text>
</comment>
<dbReference type="AlphaFoldDB" id="W6UJT0"/>
<proteinExistence type="predicted"/>
<gene>
    <name evidence="1" type="ORF">EGR_06779</name>
</gene>
<evidence type="ECO:0000313" key="2">
    <source>
        <dbReference type="Proteomes" id="UP000019149"/>
    </source>
</evidence>
<dbReference type="Proteomes" id="UP000019149">
    <property type="component" value="Unassembled WGS sequence"/>
</dbReference>
<dbReference type="EMBL" id="APAU02000063">
    <property type="protein sequence ID" value="EUB58372.1"/>
    <property type="molecule type" value="Genomic_DNA"/>
</dbReference>
<name>W6UJT0_ECHGR</name>
<organism evidence="1 2">
    <name type="scientific">Echinococcus granulosus</name>
    <name type="common">Hydatid tapeworm</name>
    <dbReference type="NCBI Taxonomy" id="6210"/>
    <lineage>
        <taxon>Eukaryota</taxon>
        <taxon>Metazoa</taxon>
        <taxon>Spiralia</taxon>
        <taxon>Lophotrochozoa</taxon>
        <taxon>Platyhelminthes</taxon>
        <taxon>Cestoda</taxon>
        <taxon>Eucestoda</taxon>
        <taxon>Cyclophyllidea</taxon>
        <taxon>Taeniidae</taxon>
        <taxon>Echinococcus</taxon>
        <taxon>Echinococcus granulosus group</taxon>
    </lineage>
</organism>
<protein>
    <submittedName>
        <fullName evidence="1">Uncharacterized protein</fullName>
    </submittedName>
</protein>
<reference evidence="1 2" key="1">
    <citation type="journal article" date="2013" name="Nat. Genet.">
        <title>The genome of the hydatid tapeworm Echinococcus granulosus.</title>
        <authorList>
            <person name="Zheng H."/>
            <person name="Zhang W."/>
            <person name="Zhang L."/>
            <person name="Zhang Z."/>
            <person name="Li J."/>
            <person name="Lu G."/>
            <person name="Zhu Y."/>
            <person name="Wang Y."/>
            <person name="Huang Y."/>
            <person name="Liu J."/>
            <person name="Kang H."/>
            <person name="Chen J."/>
            <person name="Wang L."/>
            <person name="Chen A."/>
            <person name="Yu S."/>
            <person name="Gao Z."/>
            <person name="Jin L."/>
            <person name="Gu W."/>
            <person name="Wang Z."/>
            <person name="Zhao L."/>
            <person name="Shi B."/>
            <person name="Wen H."/>
            <person name="Lin R."/>
            <person name="Jones M.K."/>
            <person name="Brejova B."/>
            <person name="Vinar T."/>
            <person name="Zhao G."/>
            <person name="McManus D.P."/>
            <person name="Chen Z."/>
            <person name="Zhou Y."/>
            <person name="Wang S."/>
        </authorList>
    </citation>
    <scope>NUCLEOTIDE SEQUENCE [LARGE SCALE GENOMIC DNA]</scope>
</reference>
<dbReference type="CTD" id="36342494"/>
<dbReference type="KEGG" id="egl:EGR_06779"/>
<keyword evidence="2" id="KW-1185">Reference proteome</keyword>
<dbReference type="GeneID" id="36342494"/>
<dbReference type="OMA" id="ACWLWHR"/>
<evidence type="ECO:0000313" key="1">
    <source>
        <dbReference type="EMBL" id="EUB58372.1"/>
    </source>
</evidence>
<dbReference type="RefSeq" id="XP_024349568.1">
    <property type="nucleotide sequence ID" value="XM_024496028.1"/>
</dbReference>